<evidence type="ECO:0000313" key="1">
    <source>
        <dbReference type="EMBL" id="QBM20953.1"/>
    </source>
</evidence>
<keyword evidence="1" id="KW-0614">Plasmid</keyword>
<proteinExistence type="predicted"/>
<organism evidence="1 2">
    <name type="scientific">Citrobacter arsenatis</name>
    <dbReference type="NCBI Taxonomy" id="2546350"/>
    <lineage>
        <taxon>Bacteria</taxon>
        <taxon>Pseudomonadati</taxon>
        <taxon>Pseudomonadota</taxon>
        <taxon>Gammaproteobacteria</taxon>
        <taxon>Enterobacterales</taxon>
        <taxon>Enterobacteriaceae</taxon>
        <taxon>Citrobacter</taxon>
    </lineage>
</organism>
<dbReference type="Proteomes" id="UP000293850">
    <property type="component" value="Plasmid unnamed2"/>
</dbReference>
<accession>A0A4P6WFW6</accession>
<protein>
    <submittedName>
        <fullName evidence="1">Uncharacterized protein</fullName>
    </submittedName>
</protein>
<geneLocation type="plasmid" evidence="1 2">
    <name>unnamed2</name>
</geneLocation>
<dbReference type="AlphaFoldDB" id="A0A4P6WFW6"/>
<dbReference type="KEGG" id="cars:E1B03_00225"/>
<keyword evidence="2" id="KW-1185">Reference proteome</keyword>
<dbReference type="RefSeq" id="WP_133085525.1">
    <property type="nucleotide sequence ID" value="NZ_CP037863.1"/>
</dbReference>
<name>A0A4P6WFW6_9ENTR</name>
<dbReference type="EMBL" id="CP037863">
    <property type="protein sequence ID" value="QBM20953.1"/>
    <property type="molecule type" value="Genomic_DNA"/>
</dbReference>
<gene>
    <name evidence="1" type="ORF">E1B03_00225</name>
</gene>
<reference evidence="1 2" key="1">
    <citation type="submission" date="2019-03" db="EMBL/GenBank/DDBJ databases">
        <title>Complete genome sequence of an arsenate-respiring bacteria, Citrobacter sp. LY-1.</title>
        <authorList>
            <person name="Wang H."/>
            <person name="Liu Y."/>
            <person name="Li Q."/>
            <person name="Huang J."/>
        </authorList>
    </citation>
    <scope>NUCLEOTIDE SEQUENCE [LARGE SCALE GENOMIC DNA]</scope>
    <source>
        <strain evidence="1 2">LY-1</strain>
        <plasmid evidence="1 2">unnamed2</plasmid>
    </source>
</reference>
<sequence>MDDLQRDNEAEDDNNNLLNVDMGMLDQLRGIAHQLETEYGDISMRHSPSGCGDTITVLLNDKGQEVGEWQPSECDDEDNLAGAQMSGDWIFVTPPRNTRTLEGSVPVSEIIAKHEEGILTEVCASTLDELVPASGKIRL</sequence>
<evidence type="ECO:0000313" key="2">
    <source>
        <dbReference type="Proteomes" id="UP000293850"/>
    </source>
</evidence>